<dbReference type="EMBL" id="JAGKQM010000705">
    <property type="protein sequence ID" value="KAH0853716.1"/>
    <property type="molecule type" value="Genomic_DNA"/>
</dbReference>
<evidence type="ECO:0000313" key="1">
    <source>
        <dbReference type="EMBL" id="KAH0847313.1"/>
    </source>
</evidence>
<dbReference type="EMBL" id="JAGKQM010002741">
    <property type="protein sequence ID" value="KAH0847313.1"/>
    <property type="molecule type" value="Genomic_DNA"/>
</dbReference>
<sequence length="83" mass="9494">MNLIEVDDISNHEVPWFETLKMDPKQPVVLQILESLKDSYMSNDFKTCQQLLGQLKDTVDQKASLDGTDNEQQQLGELSNLLK</sequence>
<reference evidence="1 3" key="1">
    <citation type="submission" date="2021-05" db="EMBL/GenBank/DDBJ databases">
        <title>Genome Assembly of Synthetic Allotetraploid Brassica napus Reveals Homoeologous Exchanges between Subgenomes.</title>
        <authorList>
            <person name="Davis J.T."/>
        </authorList>
    </citation>
    <scope>NUCLEOTIDE SEQUENCE [LARGE SCALE GENOMIC DNA]</scope>
    <source>
        <strain evidence="3">cv. Da-Ae</strain>
        <tissue evidence="1">Seedling</tissue>
    </source>
</reference>
<gene>
    <name evidence="1" type="ORF">HID58_090487</name>
    <name evidence="2" type="ORF">HID58_092946</name>
</gene>
<dbReference type="Proteomes" id="UP000824890">
    <property type="component" value="Unassembled WGS sequence"/>
</dbReference>
<name>A0ABQ7X111_BRANA</name>
<evidence type="ECO:0000313" key="2">
    <source>
        <dbReference type="EMBL" id="KAH0853716.1"/>
    </source>
</evidence>
<accession>A0ABQ7X111</accession>
<organism evidence="1 3">
    <name type="scientific">Brassica napus</name>
    <name type="common">Rape</name>
    <dbReference type="NCBI Taxonomy" id="3708"/>
    <lineage>
        <taxon>Eukaryota</taxon>
        <taxon>Viridiplantae</taxon>
        <taxon>Streptophyta</taxon>
        <taxon>Embryophyta</taxon>
        <taxon>Tracheophyta</taxon>
        <taxon>Spermatophyta</taxon>
        <taxon>Magnoliopsida</taxon>
        <taxon>eudicotyledons</taxon>
        <taxon>Gunneridae</taxon>
        <taxon>Pentapetalae</taxon>
        <taxon>rosids</taxon>
        <taxon>malvids</taxon>
        <taxon>Brassicales</taxon>
        <taxon>Brassicaceae</taxon>
        <taxon>Brassiceae</taxon>
        <taxon>Brassica</taxon>
    </lineage>
</organism>
<evidence type="ECO:0000313" key="3">
    <source>
        <dbReference type="Proteomes" id="UP000824890"/>
    </source>
</evidence>
<comment type="caution">
    <text evidence="1">The sequence shown here is derived from an EMBL/GenBank/DDBJ whole genome shotgun (WGS) entry which is preliminary data.</text>
</comment>
<keyword evidence="3" id="KW-1185">Reference proteome</keyword>
<protein>
    <submittedName>
        <fullName evidence="1">Uncharacterized protein</fullName>
    </submittedName>
</protein>
<proteinExistence type="predicted"/>